<dbReference type="NCBIfam" id="TIGR01098">
    <property type="entry name" value="3A0109s03R"/>
    <property type="match status" value="1"/>
</dbReference>
<keyword evidence="1" id="KW-0732">Signal</keyword>
<sequence>MSMQYPANRISMSLAVAALLLLLLPAFITSPAWAIEHLHPDQEFLIGLIPEENIFKQMQRHKPLGEYLSKELGIPVRFTILSRYPHIITRFVNRDLDGAFFGAFTGVLALETLFVEPIARPVNIDGSMTTKGYLFTHVDSGISNVKQMRGKSIAYVDQVTATGYLYAQDLLRSKGVKNTEGFFKREEYTGGHDTAVYTVLAGRTELGVAKARIVDQVRARDPMAKEQIKILYRSPDLPDNTLHIRKDLPEDFKLKLKNVLLSMHNNPEGKEVLKKLAAIQFTIAKLDDFDPVYRMTRRVGIDLKNFKYDY</sequence>
<evidence type="ECO:0008006" key="3">
    <source>
        <dbReference type="Google" id="ProtNLM"/>
    </source>
</evidence>
<dbReference type="SUPFAM" id="SSF53850">
    <property type="entry name" value="Periplasmic binding protein-like II"/>
    <property type="match status" value="1"/>
</dbReference>
<dbReference type="GO" id="GO:0043190">
    <property type="term" value="C:ATP-binding cassette (ABC) transporter complex"/>
    <property type="evidence" value="ECO:0007669"/>
    <property type="project" value="InterPro"/>
</dbReference>
<protein>
    <recommendedName>
        <fullName evidence="3">Solute-binding protein family 3/N-terminal domain-containing protein</fullName>
    </recommendedName>
</protein>
<dbReference type="Pfam" id="PF12974">
    <property type="entry name" value="Phosphonate-bd"/>
    <property type="match status" value="1"/>
</dbReference>
<dbReference type="CDD" id="cd01071">
    <property type="entry name" value="PBP2_PhnD_like"/>
    <property type="match status" value="1"/>
</dbReference>
<gene>
    <name evidence="2" type="ORF">LCGC14_1811400</name>
</gene>
<proteinExistence type="predicted"/>
<name>A0A0F9H9R4_9ZZZZ</name>
<dbReference type="PANTHER" id="PTHR35841">
    <property type="entry name" value="PHOSPHONATES-BINDING PERIPLASMIC PROTEIN"/>
    <property type="match status" value="1"/>
</dbReference>
<evidence type="ECO:0000256" key="1">
    <source>
        <dbReference type="ARBA" id="ARBA00022729"/>
    </source>
</evidence>
<reference evidence="2" key="1">
    <citation type="journal article" date="2015" name="Nature">
        <title>Complex archaea that bridge the gap between prokaryotes and eukaryotes.</title>
        <authorList>
            <person name="Spang A."/>
            <person name="Saw J.H."/>
            <person name="Jorgensen S.L."/>
            <person name="Zaremba-Niedzwiedzka K."/>
            <person name="Martijn J."/>
            <person name="Lind A.E."/>
            <person name="van Eijk R."/>
            <person name="Schleper C."/>
            <person name="Guy L."/>
            <person name="Ettema T.J."/>
        </authorList>
    </citation>
    <scope>NUCLEOTIDE SEQUENCE</scope>
</reference>
<dbReference type="EMBL" id="LAZR01017601">
    <property type="protein sequence ID" value="KKL99741.1"/>
    <property type="molecule type" value="Genomic_DNA"/>
</dbReference>
<evidence type="ECO:0000313" key="2">
    <source>
        <dbReference type="EMBL" id="KKL99741.1"/>
    </source>
</evidence>
<comment type="caution">
    <text evidence="2">The sequence shown here is derived from an EMBL/GenBank/DDBJ whole genome shotgun (WGS) entry which is preliminary data.</text>
</comment>
<accession>A0A0F9H9R4</accession>
<dbReference type="AlphaFoldDB" id="A0A0F9H9R4"/>
<dbReference type="Gene3D" id="3.40.190.10">
    <property type="entry name" value="Periplasmic binding protein-like II"/>
    <property type="match status" value="2"/>
</dbReference>
<dbReference type="InterPro" id="IPR005770">
    <property type="entry name" value="PhnD"/>
</dbReference>
<organism evidence="2">
    <name type="scientific">marine sediment metagenome</name>
    <dbReference type="NCBI Taxonomy" id="412755"/>
    <lineage>
        <taxon>unclassified sequences</taxon>
        <taxon>metagenomes</taxon>
        <taxon>ecological metagenomes</taxon>
    </lineage>
</organism>
<dbReference type="GO" id="GO:0055085">
    <property type="term" value="P:transmembrane transport"/>
    <property type="evidence" value="ECO:0007669"/>
    <property type="project" value="InterPro"/>
</dbReference>
<dbReference type="PANTHER" id="PTHR35841:SF1">
    <property type="entry name" value="PHOSPHONATES-BINDING PERIPLASMIC PROTEIN"/>
    <property type="match status" value="1"/>
</dbReference>